<dbReference type="WBParaSite" id="HPBE_0001912601-mRNA-1">
    <property type="protein sequence ID" value="HPBE_0001912601-mRNA-1"/>
    <property type="gene ID" value="HPBE_0001912601"/>
</dbReference>
<gene>
    <name evidence="2" type="ORF">HPBE_LOCUS19125</name>
</gene>
<evidence type="ECO:0000313" key="2">
    <source>
        <dbReference type="EMBL" id="VDP14108.1"/>
    </source>
</evidence>
<dbReference type="EMBL" id="UZAH01031151">
    <property type="protein sequence ID" value="VDP14108.1"/>
    <property type="molecule type" value="Genomic_DNA"/>
</dbReference>
<keyword evidence="3" id="KW-1185">Reference proteome</keyword>
<sequence>MTGKGGVMTLEERTPRRSGTNAEEEEEEEEEVNTVFRKRDSHLTSYYSGSSKSKIDFVFVKDRDRRLVTDAKVVPYEKVAPQHRPLICTLKIAPPRQKQV</sequence>
<organism evidence="3 4">
    <name type="scientific">Heligmosomoides polygyrus</name>
    <name type="common">Parasitic roundworm</name>
    <dbReference type="NCBI Taxonomy" id="6339"/>
    <lineage>
        <taxon>Eukaryota</taxon>
        <taxon>Metazoa</taxon>
        <taxon>Ecdysozoa</taxon>
        <taxon>Nematoda</taxon>
        <taxon>Chromadorea</taxon>
        <taxon>Rhabditida</taxon>
        <taxon>Rhabditina</taxon>
        <taxon>Rhabditomorpha</taxon>
        <taxon>Strongyloidea</taxon>
        <taxon>Heligmosomidae</taxon>
        <taxon>Heligmosomoides</taxon>
    </lineage>
</organism>
<dbReference type="Proteomes" id="UP000050761">
    <property type="component" value="Unassembled WGS sequence"/>
</dbReference>
<feature type="compositionally biased region" description="Acidic residues" evidence="1">
    <location>
        <begin position="22"/>
        <end position="32"/>
    </location>
</feature>
<name>A0A183GAR0_HELPZ</name>
<proteinExistence type="predicted"/>
<accession>A0A3P8BXX6</accession>
<dbReference type="OrthoDB" id="5831139at2759"/>
<evidence type="ECO:0000313" key="4">
    <source>
        <dbReference type="WBParaSite" id="HPBE_0001912601-mRNA-1"/>
    </source>
</evidence>
<dbReference type="AlphaFoldDB" id="A0A183GAR0"/>
<protein>
    <submittedName>
        <fullName evidence="4">IPPc domain-containing protein</fullName>
    </submittedName>
</protein>
<reference evidence="4" key="2">
    <citation type="submission" date="2019-09" db="UniProtKB">
        <authorList>
            <consortium name="WormBaseParasite"/>
        </authorList>
    </citation>
    <scope>IDENTIFICATION</scope>
</reference>
<accession>A0A183GAR0</accession>
<evidence type="ECO:0000313" key="3">
    <source>
        <dbReference type="Proteomes" id="UP000050761"/>
    </source>
</evidence>
<evidence type="ECO:0000256" key="1">
    <source>
        <dbReference type="SAM" id="MobiDB-lite"/>
    </source>
</evidence>
<feature type="region of interest" description="Disordered" evidence="1">
    <location>
        <begin position="1"/>
        <end position="36"/>
    </location>
</feature>
<reference evidence="2 3" key="1">
    <citation type="submission" date="2018-11" db="EMBL/GenBank/DDBJ databases">
        <authorList>
            <consortium name="Pathogen Informatics"/>
        </authorList>
    </citation>
    <scope>NUCLEOTIDE SEQUENCE [LARGE SCALE GENOMIC DNA]</scope>
</reference>